<reference evidence="18 19" key="1">
    <citation type="journal article" date="2019" name="Gut">
        <title>Antibiotics-induced monodominance of a novel gut bacterial order.</title>
        <authorList>
            <person name="Hildebrand F."/>
            <person name="Moitinho-Silva L."/>
            <person name="Blasche S."/>
            <person name="Jahn M.T."/>
            <person name="Gossmann T.I."/>
            <person name="Heuerta-Cepas J."/>
            <person name="Hercog R."/>
            <person name="Luetge M."/>
            <person name="Bahram M."/>
            <person name="Pryszlak A."/>
            <person name="Alves R.J."/>
            <person name="Waszak S.M."/>
            <person name="Zhu A."/>
            <person name="Ye L."/>
            <person name="Costea P.I."/>
            <person name="Aalvink S."/>
            <person name="Belzer C."/>
            <person name="Forslund S.K."/>
            <person name="Sunagawa S."/>
            <person name="Hentschel U."/>
            <person name="Merten C."/>
            <person name="Patil K.R."/>
            <person name="Benes V."/>
            <person name="Bork P."/>
        </authorList>
    </citation>
    <scope>NUCLEOTIDE SEQUENCE [LARGE SCALE GENOMIC DNA]</scope>
    <source>
        <strain evidence="18 19">HDS1380</strain>
    </source>
</reference>
<dbReference type="InterPro" id="IPR020841">
    <property type="entry name" value="PKS_Beta-ketoAc_synthase_dom"/>
</dbReference>
<dbReference type="RefSeq" id="WP_129224208.1">
    <property type="nucleotide sequence ID" value="NZ_SDOZ01000002.1"/>
</dbReference>
<dbReference type="PANTHER" id="PTHR11712:SF336">
    <property type="entry name" value="3-OXOACYL-[ACYL-CARRIER-PROTEIN] SYNTHASE, MITOCHONDRIAL"/>
    <property type="match status" value="1"/>
</dbReference>
<evidence type="ECO:0000256" key="3">
    <source>
        <dbReference type="ARBA" id="ARBA00012356"/>
    </source>
</evidence>
<comment type="catalytic activity">
    <reaction evidence="13 14">
        <text>a fatty acyl-[ACP] + malonyl-[ACP] + H(+) = a 3-oxoacyl-[ACP] + holo-[ACP] + CO2</text>
        <dbReference type="Rhea" id="RHEA:22836"/>
        <dbReference type="Rhea" id="RHEA-COMP:9623"/>
        <dbReference type="Rhea" id="RHEA-COMP:9685"/>
        <dbReference type="Rhea" id="RHEA-COMP:9916"/>
        <dbReference type="Rhea" id="RHEA-COMP:14125"/>
        <dbReference type="ChEBI" id="CHEBI:15378"/>
        <dbReference type="ChEBI" id="CHEBI:16526"/>
        <dbReference type="ChEBI" id="CHEBI:64479"/>
        <dbReference type="ChEBI" id="CHEBI:78449"/>
        <dbReference type="ChEBI" id="CHEBI:78776"/>
        <dbReference type="ChEBI" id="CHEBI:138651"/>
    </reaction>
</comment>
<keyword evidence="8" id="KW-0443">Lipid metabolism</keyword>
<evidence type="ECO:0000256" key="14">
    <source>
        <dbReference type="PIRNR" id="PIRNR000447"/>
    </source>
</evidence>
<dbReference type="InterPro" id="IPR016039">
    <property type="entry name" value="Thiolase-like"/>
</dbReference>
<evidence type="ECO:0000313" key="18">
    <source>
        <dbReference type="EMBL" id="RXZ61477.1"/>
    </source>
</evidence>
<keyword evidence="19" id="KW-1185">Reference proteome</keyword>
<dbReference type="GO" id="GO:0004315">
    <property type="term" value="F:3-oxoacyl-[acyl-carrier-protein] synthase activity"/>
    <property type="evidence" value="ECO:0007669"/>
    <property type="project" value="UniProtKB-UniRule"/>
</dbReference>
<dbReference type="InterPro" id="IPR014030">
    <property type="entry name" value="Ketoacyl_synth_N"/>
</dbReference>
<evidence type="ECO:0000256" key="8">
    <source>
        <dbReference type="ARBA" id="ARBA00023098"/>
    </source>
</evidence>
<dbReference type="InterPro" id="IPR017568">
    <property type="entry name" value="3-oxoacyl-ACP_synth-2"/>
</dbReference>
<feature type="domain" description="Ketosynthase family 3 (KS3)" evidence="17">
    <location>
        <begin position="2"/>
        <end position="408"/>
    </location>
</feature>
<accession>A0A4Q2KBY0</accession>
<evidence type="ECO:0000259" key="17">
    <source>
        <dbReference type="PROSITE" id="PS52004"/>
    </source>
</evidence>
<dbReference type="SUPFAM" id="SSF53901">
    <property type="entry name" value="Thiolase-like"/>
    <property type="match status" value="2"/>
</dbReference>
<keyword evidence="7" id="KW-0276">Fatty acid metabolism</keyword>
<organism evidence="18 19">
    <name type="scientific">Candidatus Borkfalkia ceftriaxoniphila</name>
    <dbReference type="NCBI Taxonomy" id="2508949"/>
    <lineage>
        <taxon>Bacteria</taxon>
        <taxon>Bacillati</taxon>
        <taxon>Bacillota</taxon>
        <taxon>Clostridia</taxon>
        <taxon>Christensenellales</taxon>
        <taxon>Christensenellaceae</taxon>
        <taxon>Candidatus Borkfalkia</taxon>
    </lineage>
</organism>
<keyword evidence="6 14" id="KW-0808">Transferase</keyword>
<dbReference type="PIRSF" id="PIRSF000447">
    <property type="entry name" value="KAS_II"/>
    <property type="match status" value="1"/>
</dbReference>
<gene>
    <name evidence="18" type="primary">fabF</name>
    <name evidence="18" type="ORF">ESZ91_03540</name>
</gene>
<dbReference type="InterPro" id="IPR014031">
    <property type="entry name" value="Ketoacyl_synth_C"/>
</dbReference>
<dbReference type="EMBL" id="SDOZ01000002">
    <property type="protein sequence ID" value="RXZ61477.1"/>
    <property type="molecule type" value="Genomic_DNA"/>
</dbReference>
<dbReference type="Pfam" id="PF02801">
    <property type="entry name" value="Ketoacyl-synt_C"/>
    <property type="match status" value="1"/>
</dbReference>
<evidence type="ECO:0000256" key="7">
    <source>
        <dbReference type="ARBA" id="ARBA00022832"/>
    </source>
</evidence>
<dbReference type="Pfam" id="PF00109">
    <property type="entry name" value="ketoacyl-synt"/>
    <property type="match status" value="1"/>
</dbReference>
<dbReference type="PROSITE" id="PS52004">
    <property type="entry name" value="KS3_2"/>
    <property type="match status" value="1"/>
</dbReference>
<keyword evidence="10 14" id="KW-0012">Acyltransferase</keyword>
<evidence type="ECO:0000256" key="15">
    <source>
        <dbReference type="PIRSR" id="PIRSR000447-1"/>
    </source>
</evidence>
<proteinExistence type="inferred from homology"/>
<dbReference type="OrthoDB" id="9808669at2"/>
<evidence type="ECO:0000256" key="1">
    <source>
        <dbReference type="ARBA" id="ARBA00005194"/>
    </source>
</evidence>
<dbReference type="PANTHER" id="PTHR11712">
    <property type="entry name" value="POLYKETIDE SYNTHASE-RELATED"/>
    <property type="match status" value="1"/>
</dbReference>
<comment type="caution">
    <text evidence="18">The sequence shown here is derived from an EMBL/GenBank/DDBJ whole genome shotgun (WGS) entry which is preliminary data.</text>
</comment>
<evidence type="ECO:0000256" key="10">
    <source>
        <dbReference type="ARBA" id="ARBA00023315"/>
    </source>
</evidence>
<evidence type="ECO:0000256" key="6">
    <source>
        <dbReference type="ARBA" id="ARBA00022679"/>
    </source>
</evidence>
<evidence type="ECO:0000256" key="2">
    <source>
        <dbReference type="ARBA" id="ARBA00008467"/>
    </source>
</evidence>
<keyword evidence="5 14" id="KW-0444">Lipid biosynthesis</keyword>
<dbReference type="PROSITE" id="PS00606">
    <property type="entry name" value="KS3_1"/>
    <property type="match status" value="1"/>
</dbReference>
<dbReference type="EC" id="2.3.1.179" evidence="3 14"/>
<dbReference type="GO" id="GO:0005829">
    <property type="term" value="C:cytosol"/>
    <property type="evidence" value="ECO:0007669"/>
    <property type="project" value="TreeGrafter"/>
</dbReference>
<comment type="function">
    <text evidence="11 14">Involved in the type II fatty acid elongation cycle. Catalyzes the elongation of a wide range of acyl-ACP by the addition of two carbons from malonyl-ACP to an acyl acceptor. Can efficiently catalyze the conversion of palmitoleoyl-ACP (cis-hexadec-9-enoyl-ACP) to cis-vaccenoyl-ACP (cis-octadec-11-enoyl-ACP), an essential step in the thermal regulation of fatty acid composition.</text>
</comment>
<protein>
    <recommendedName>
        <fullName evidence="4 14">3-oxoacyl-[acyl-carrier-protein] synthase 2</fullName>
        <ecNumber evidence="3 14">2.3.1.179</ecNumber>
    </recommendedName>
</protein>
<dbReference type="UniPathway" id="UPA00094"/>
<comment type="pathway">
    <text evidence="1 14">Lipid metabolism; fatty acid biosynthesis.</text>
</comment>
<dbReference type="GO" id="GO:0006633">
    <property type="term" value="P:fatty acid biosynthetic process"/>
    <property type="evidence" value="ECO:0007669"/>
    <property type="project" value="UniProtKB-UniRule"/>
</dbReference>
<evidence type="ECO:0000313" key="19">
    <source>
        <dbReference type="Proteomes" id="UP000291269"/>
    </source>
</evidence>
<comment type="catalytic activity">
    <reaction evidence="12 14">
        <text>(9Z)-hexadecenoyl-[ACP] + malonyl-[ACP] + H(+) = 3-oxo-(11Z)-octadecenoyl-[ACP] + holo-[ACP] + CO2</text>
        <dbReference type="Rhea" id="RHEA:55040"/>
        <dbReference type="Rhea" id="RHEA-COMP:9623"/>
        <dbReference type="Rhea" id="RHEA-COMP:9685"/>
        <dbReference type="Rhea" id="RHEA-COMP:10800"/>
        <dbReference type="Rhea" id="RHEA-COMP:14074"/>
        <dbReference type="ChEBI" id="CHEBI:15378"/>
        <dbReference type="ChEBI" id="CHEBI:16526"/>
        <dbReference type="ChEBI" id="CHEBI:64479"/>
        <dbReference type="ChEBI" id="CHEBI:78449"/>
        <dbReference type="ChEBI" id="CHEBI:83989"/>
        <dbReference type="ChEBI" id="CHEBI:138538"/>
        <dbReference type="EC" id="2.3.1.179"/>
    </reaction>
</comment>
<comment type="similarity">
    <text evidence="2 14 16">Belongs to the thiolase-like superfamily. Beta-ketoacyl-ACP synthases family.</text>
</comment>
<dbReference type="InterPro" id="IPR000794">
    <property type="entry name" value="Beta-ketoacyl_synthase"/>
</dbReference>
<evidence type="ECO:0000256" key="9">
    <source>
        <dbReference type="ARBA" id="ARBA00023160"/>
    </source>
</evidence>
<dbReference type="CDD" id="cd00834">
    <property type="entry name" value="KAS_I_II"/>
    <property type="match status" value="1"/>
</dbReference>
<dbReference type="AlphaFoldDB" id="A0A4Q2KBY0"/>
<dbReference type="NCBIfam" id="NF005589">
    <property type="entry name" value="PRK07314.1"/>
    <property type="match status" value="1"/>
</dbReference>
<evidence type="ECO:0000256" key="4">
    <source>
        <dbReference type="ARBA" id="ARBA00014657"/>
    </source>
</evidence>
<name>A0A4Q2KBY0_9FIRM</name>
<dbReference type="Proteomes" id="UP000291269">
    <property type="component" value="Unassembled WGS sequence"/>
</dbReference>
<evidence type="ECO:0000256" key="12">
    <source>
        <dbReference type="ARBA" id="ARBA00047318"/>
    </source>
</evidence>
<dbReference type="InterPro" id="IPR018201">
    <property type="entry name" value="Ketoacyl_synth_AS"/>
</dbReference>
<evidence type="ECO:0000256" key="5">
    <source>
        <dbReference type="ARBA" id="ARBA00022516"/>
    </source>
</evidence>
<feature type="active site" description="For beta-ketoacyl synthase activity" evidence="15">
    <location>
        <position position="162"/>
    </location>
</feature>
<dbReference type="SMART" id="SM00825">
    <property type="entry name" value="PKS_KS"/>
    <property type="match status" value="1"/>
</dbReference>
<keyword evidence="9 14" id="KW-0275">Fatty acid biosynthesis</keyword>
<dbReference type="NCBIfam" id="TIGR03150">
    <property type="entry name" value="fabF"/>
    <property type="match status" value="1"/>
</dbReference>
<evidence type="ECO:0000256" key="11">
    <source>
        <dbReference type="ARBA" id="ARBA00024006"/>
    </source>
</evidence>
<sequence length="411" mass="43430">MERRVVVTGLGAVTPLGNDVKSTWENMIAGKNGIDFVTAFDIGSFKAKLAGEVKGFDPALYMPKGDVRKTDLYAQYALAAAVQAVEDSKIEGTVEPDRMGVYIGSGIGGIHTLVAEHAKGMEKGWNRISPYFVPMMISNIASGTVAIRYNAQGPNIAVVTACATSTNSIGEAFRAVRHGYADAMIAGGSEAAINEICFGGFISCQALSQSEDKDRASIPFDKERGGFVMGEGGGVLVLEELERAKRRGAKIYAEVVGYACTNDAYHMTAPNPEAIASSRAIMLAAKEGGVVADEKLYINAHGTGTPLNDKTETAAIKKAFGENAYKLHVSSTKSMTGHMLGAAGAVEAIAAVKALEEGVIPPTINYRVKDDECDLDVTPNVAVRAPLEFALSTSLGFGGHNGCLAFRKYRD</sequence>
<evidence type="ECO:0000256" key="13">
    <source>
        <dbReference type="ARBA" id="ARBA00047659"/>
    </source>
</evidence>
<dbReference type="Gene3D" id="3.40.47.10">
    <property type="match status" value="1"/>
</dbReference>
<dbReference type="FunFam" id="3.40.47.10:FF:000018">
    <property type="entry name" value="3-oxoacyl-[acyl-carrier-protein] synthase 2"/>
    <property type="match status" value="1"/>
</dbReference>
<evidence type="ECO:0000256" key="16">
    <source>
        <dbReference type="RuleBase" id="RU003694"/>
    </source>
</evidence>